<organism evidence="3 4">
    <name type="scientific">Hebeloma cylindrosporum</name>
    <dbReference type="NCBI Taxonomy" id="76867"/>
    <lineage>
        <taxon>Eukaryota</taxon>
        <taxon>Fungi</taxon>
        <taxon>Dikarya</taxon>
        <taxon>Basidiomycota</taxon>
        <taxon>Agaricomycotina</taxon>
        <taxon>Agaricomycetes</taxon>
        <taxon>Agaricomycetidae</taxon>
        <taxon>Agaricales</taxon>
        <taxon>Agaricineae</taxon>
        <taxon>Hymenogastraceae</taxon>
        <taxon>Hebeloma</taxon>
    </lineage>
</organism>
<evidence type="ECO:0000256" key="2">
    <source>
        <dbReference type="SAM" id="MobiDB-lite"/>
    </source>
</evidence>
<reference evidence="4" key="2">
    <citation type="submission" date="2015-01" db="EMBL/GenBank/DDBJ databases">
        <title>Evolutionary Origins and Diversification of the Mycorrhizal Mutualists.</title>
        <authorList>
            <consortium name="DOE Joint Genome Institute"/>
            <consortium name="Mycorrhizal Genomics Consortium"/>
            <person name="Kohler A."/>
            <person name="Kuo A."/>
            <person name="Nagy L.G."/>
            <person name="Floudas D."/>
            <person name="Copeland A."/>
            <person name="Barry K.W."/>
            <person name="Cichocki N."/>
            <person name="Veneault-Fourrey C."/>
            <person name="LaButti K."/>
            <person name="Lindquist E.A."/>
            <person name="Lipzen A."/>
            <person name="Lundell T."/>
            <person name="Morin E."/>
            <person name="Murat C."/>
            <person name="Riley R."/>
            <person name="Ohm R."/>
            <person name="Sun H."/>
            <person name="Tunlid A."/>
            <person name="Henrissat B."/>
            <person name="Grigoriev I.V."/>
            <person name="Hibbett D.S."/>
            <person name="Martin F."/>
        </authorList>
    </citation>
    <scope>NUCLEOTIDE SEQUENCE [LARGE SCALE GENOMIC DNA]</scope>
    <source>
        <strain evidence="4">h7</strain>
    </source>
</reference>
<dbReference type="Proteomes" id="UP000053424">
    <property type="component" value="Unassembled WGS sequence"/>
</dbReference>
<dbReference type="STRING" id="686832.A0A0C3CAJ3"/>
<gene>
    <name evidence="3" type="ORF">M413DRAFT_164521</name>
</gene>
<keyword evidence="4" id="KW-1185">Reference proteome</keyword>
<feature type="region of interest" description="Disordered" evidence="2">
    <location>
        <begin position="277"/>
        <end position="315"/>
    </location>
</feature>
<feature type="coiled-coil region" evidence="1">
    <location>
        <begin position="201"/>
        <end position="249"/>
    </location>
</feature>
<feature type="compositionally biased region" description="Low complexity" evidence="2">
    <location>
        <begin position="92"/>
        <end position="108"/>
    </location>
</feature>
<dbReference type="AlphaFoldDB" id="A0A0C3CAJ3"/>
<name>A0A0C3CAJ3_HEBCY</name>
<evidence type="ECO:0000256" key="1">
    <source>
        <dbReference type="SAM" id="Coils"/>
    </source>
</evidence>
<feature type="region of interest" description="Disordered" evidence="2">
    <location>
        <begin position="335"/>
        <end position="391"/>
    </location>
</feature>
<feature type="coiled-coil region" evidence="1">
    <location>
        <begin position="141"/>
        <end position="175"/>
    </location>
</feature>
<feature type="compositionally biased region" description="Basic and acidic residues" evidence="2">
    <location>
        <begin position="288"/>
        <end position="298"/>
    </location>
</feature>
<feature type="compositionally biased region" description="Basic and acidic residues" evidence="2">
    <location>
        <begin position="335"/>
        <end position="348"/>
    </location>
</feature>
<keyword evidence="1" id="KW-0175">Coiled coil</keyword>
<evidence type="ECO:0000313" key="4">
    <source>
        <dbReference type="Proteomes" id="UP000053424"/>
    </source>
</evidence>
<dbReference type="EMBL" id="KN831782">
    <property type="protein sequence ID" value="KIM40596.1"/>
    <property type="molecule type" value="Genomic_DNA"/>
</dbReference>
<dbReference type="HOGENOM" id="CLU_706069_0_0_1"/>
<feature type="compositionally biased region" description="Basic and acidic residues" evidence="2">
    <location>
        <begin position="359"/>
        <end position="376"/>
    </location>
</feature>
<protein>
    <submittedName>
        <fullName evidence="3">Uncharacterized protein</fullName>
    </submittedName>
</protein>
<evidence type="ECO:0000313" key="3">
    <source>
        <dbReference type="EMBL" id="KIM40596.1"/>
    </source>
</evidence>
<proteinExistence type="predicted"/>
<sequence>MESQQSMPPGQSYFDIPLHNQYMPDSPDTFYAKVQPPSSDSAHTPPSPITSRPRRSTARPSQSQSQAPTQTPPGSQTHSTHAGPSNNVLRRSTTSISTGTGTTHSYTSAPTQQVRKERERQLANTPRDTLIHLAISKEHEIKEAKHLLTTAILQIESLRDKLAREEQARKVLEEEKRIQGLKTTQAILKAQKESMGALESVGMYKLQIENLQMDLKRARDTVRTVEDERDDADRALVRARSSARQMKEQNVVLQAREEGRRQGFEEGHNQGRMAFAAEVSANPEPVEEEPKRSPTESRTRRKSTPPPDSSRAQLEAAEAAFARETIRIKMQLHELEKDLDRERQKNKESGYALEKLRKRAEEDRTTAEENARGTGERRKKLRGEKRTVSDI</sequence>
<feature type="region of interest" description="Disordered" evidence="2">
    <location>
        <begin position="1"/>
        <end position="125"/>
    </location>
</feature>
<reference evidence="3 4" key="1">
    <citation type="submission" date="2014-04" db="EMBL/GenBank/DDBJ databases">
        <authorList>
            <consortium name="DOE Joint Genome Institute"/>
            <person name="Kuo A."/>
            <person name="Gay G."/>
            <person name="Dore J."/>
            <person name="Kohler A."/>
            <person name="Nagy L.G."/>
            <person name="Floudas D."/>
            <person name="Copeland A."/>
            <person name="Barry K.W."/>
            <person name="Cichocki N."/>
            <person name="Veneault-Fourrey C."/>
            <person name="LaButti K."/>
            <person name="Lindquist E.A."/>
            <person name="Lipzen A."/>
            <person name="Lundell T."/>
            <person name="Morin E."/>
            <person name="Murat C."/>
            <person name="Sun H."/>
            <person name="Tunlid A."/>
            <person name="Henrissat B."/>
            <person name="Grigoriev I.V."/>
            <person name="Hibbett D.S."/>
            <person name="Martin F."/>
            <person name="Nordberg H.P."/>
            <person name="Cantor M.N."/>
            <person name="Hua S.X."/>
        </authorList>
    </citation>
    <scope>NUCLEOTIDE SEQUENCE [LARGE SCALE GENOMIC DNA]</scope>
    <source>
        <strain evidence="4">h7</strain>
    </source>
</reference>
<feature type="compositionally biased region" description="Polar residues" evidence="2">
    <location>
        <begin position="78"/>
        <end position="91"/>
    </location>
</feature>
<accession>A0A0C3CAJ3</accession>
<dbReference type="OrthoDB" id="3069722at2759"/>
<feature type="compositionally biased region" description="Low complexity" evidence="2">
    <location>
        <begin position="58"/>
        <end position="77"/>
    </location>
</feature>